<dbReference type="CDD" id="cd20169">
    <property type="entry name" value="Peptidase_M90_mtfA"/>
    <property type="match status" value="1"/>
</dbReference>
<dbReference type="Pfam" id="PF02810">
    <property type="entry name" value="SEC-C"/>
    <property type="match status" value="1"/>
</dbReference>
<dbReference type="PANTHER" id="PTHR30164">
    <property type="entry name" value="MTFA PEPTIDASE"/>
    <property type="match status" value="1"/>
</dbReference>
<keyword evidence="1" id="KW-1133">Transmembrane helix</keyword>
<evidence type="ECO:0000313" key="2">
    <source>
        <dbReference type="EMBL" id="MFD1292578.1"/>
    </source>
</evidence>
<dbReference type="Gene3D" id="3.40.390.10">
    <property type="entry name" value="Collagenase (Catalytic Domain)"/>
    <property type="match status" value="1"/>
</dbReference>
<dbReference type="InterPro" id="IPR042252">
    <property type="entry name" value="MtfA_N"/>
</dbReference>
<dbReference type="InterPro" id="IPR004027">
    <property type="entry name" value="SEC_C_motif"/>
</dbReference>
<dbReference type="Pfam" id="PF06167">
    <property type="entry name" value="Peptidase_M90"/>
    <property type="match status" value="1"/>
</dbReference>
<sequence length="292" mass="33650">MNFILFVLIIAPVGVILFGWFRKNNSKWVVPKEPFPKEWKLILIKEVTFYNSLSNEEKKRFEYKVQEFLLNCRITPIKTNIDATDKILVAASAVIPIFGFNDWKYISLYEVLIYPSMFNENFELEGSDRRILGMVGNGPMEGIMILSKQALKHGFQNESDKKNTAIHEFVHLIDKTGGPIDGIPSVLMEKQYAIPWIDLINKKVEEIYNKESDINPYGGTNSAEFFSVASEYFFERPKLLERKHPELYKHLESVFKQDMSSRNLTKNKATIGRNSPCPCNSGLKFKKCCGLK</sequence>
<dbReference type="Gene3D" id="1.10.472.150">
    <property type="entry name" value="Glucose-regulated metallo-peptidase M90, N-terminal domain"/>
    <property type="match status" value="1"/>
</dbReference>
<evidence type="ECO:0000256" key="1">
    <source>
        <dbReference type="SAM" id="Phobius"/>
    </source>
</evidence>
<dbReference type="InterPro" id="IPR024079">
    <property type="entry name" value="MetalloPept_cat_dom_sf"/>
</dbReference>
<comment type="caution">
    <text evidence="2">The sequence shown here is derived from an EMBL/GenBank/DDBJ whole genome shotgun (WGS) entry which is preliminary data.</text>
</comment>
<accession>A0ABW3WK79</accession>
<feature type="transmembrane region" description="Helical" evidence="1">
    <location>
        <begin position="6"/>
        <end position="22"/>
    </location>
</feature>
<gene>
    <name evidence="2" type="ORF">ACFQ5N_01910</name>
</gene>
<keyword evidence="3" id="KW-1185">Reference proteome</keyword>
<proteinExistence type="predicted"/>
<organism evidence="2 3">
    <name type="scientific">Lutibacter holmesii</name>
    <dbReference type="NCBI Taxonomy" id="1137985"/>
    <lineage>
        <taxon>Bacteria</taxon>
        <taxon>Pseudomonadati</taxon>
        <taxon>Bacteroidota</taxon>
        <taxon>Flavobacteriia</taxon>
        <taxon>Flavobacteriales</taxon>
        <taxon>Flavobacteriaceae</taxon>
        <taxon>Lutibacter</taxon>
    </lineage>
</organism>
<dbReference type="SUPFAM" id="SSF103642">
    <property type="entry name" value="Sec-C motif"/>
    <property type="match status" value="1"/>
</dbReference>
<dbReference type="EMBL" id="JBHTMV010000002">
    <property type="protein sequence ID" value="MFD1292578.1"/>
    <property type="molecule type" value="Genomic_DNA"/>
</dbReference>
<evidence type="ECO:0000313" key="3">
    <source>
        <dbReference type="Proteomes" id="UP001597241"/>
    </source>
</evidence>
<dbReference type="InterPro" id="IPR010384">
    <property type="entry name" value="MtfA_fam"/>
</dbReference>
<keyword evidence="1" id="KW-0472">Membrane</keyword>
<dbReference type="RefSeq" id="WP_386807255.1">
    <property type="nucleotide sequence ID" value="NZ_JBHTMV010000002.1"/>
</dbReference>
<name>A0ABW3WK79_9FLAO</name>
<dbReference type="SUPFAM" id="SSF55486">
    <property type="entry name" value="Metalloproteases ('zincins'), catalytic domain"/>
    <property type="match status" value="1"/>
</dbReference>
<reference evidence="3" key="1">
    <citation type="journal article" date="2019" name="Int. J. Syst. Evol. Microbiol.">
        <title>The Global Catalogue of Microorganisms (GCM) 10K type strain sequencing project: providing services to taxonomists for standard genome sequencing and annotation.</title>
        <authorList>
            <consortium name="The Broad Institute Genomics Platform"/>
            <consortium name="The Broad Institute Genome Sequencing Center for Infectious Disease"/>
            <person name="Wu L."/>
            <person name="Ma J."/>
        </authorList>
    </citation>
    <scope>NUCLEOTIDE SEQUENCE [LARGE SCALE GENOMIC DNA]</scope>
    <source>
        <strain evidence="3">CCUG 62221</strain>
    </source>
</reference>
<dbReference type="Proteomes" id="UP001597241">
    <property type="component" value="Unassembled WGS sequence"/>
</dbReference>
<dbReference type="PANTHER" id="PTHR30164:SF2">
    <property type="entry name" value="PROTEIN MTFA"/>
    <property type="match status" value="1"/>
</dbReference>
<protein>
    <submittedName>
        <fullName evidence="2">Zinc-dependent peptidase</fullName>
    </submittedName>
</protein>
<keyword evidence="1" id="KW-0812">Transmembrane</keyword>